<protein>
    <submittedName>
        <fullName evidence="1">Uncharacterized protein</fullName>
    </submittedName>
</protein>
<dbReference type="AlphaFoldDB" id="A0A511WQR6"/>
<organism evidence="1 2">
    <name type="scientific">Halobacillus faecis</name>
    <dbReference type="NCBI Taxonomy" id="360184"/>
    <lineage>
        <taxon>Bacteria</taxon>
        <taxon>Bacillati</taxon>
        <taxon>Bacillota</taxon>
        <taxon>Bacilli</taxon>
        <taxon>Bacillales</taxon>
        <taxon>Bacillaceae</taxon>
        <taxon>Halobacillus</taxon>
    </lineage>
</organism>
<sequence>MDHYKGTPSLCHAFASIIGGYTILPVTPQSPFCTVGLAQCIEVNMLGRSAADSTMVTDAYFDFGNFDAQGKALIIGRIPVEERNIASVTDILVKQGIVHHVAHGYLYSEPNLPVVYVASIENPIFFAYRLLPVLNILPVGTAHRFNKPFSVNIKNTCQQTSNILGGFLIPYPSQQSFCSIAIPQYHPLKILGRCATQSPTVTDGIFSFVSMDSHGYALNIGRIPVPFEDANVVMSELTHLGIYCNLVDGFPCSMPMLPYVYVQKIEEPVVFAKNIRQVLYGV</sequence>
<proteinExistence type="predicted"/>
<dbReference type="RefSeq" id="WP_146813580.1">
    <property type="nucleotide sequence ID" value="NZ_BJYD01000006.1"/>
</dbReference>
<evidence type="ECO:0000313" key="1">
    <source>
        <dbReference type="EMBL" id="GEN52618.1"/>
    </source>
</evidence>
<gene>
    <name evidence="1" type="ORF">HFA01_08800</name>
</gene>
<keyword evidence="2" id="KW-1185">Reference proteome</keyword>
<dbReference type="OrthoDB" id="4687120at2"/>
<dbReference type="Proteomes" id="UP000321886">
    <property type="component" value="Unassembled WGS sequence"/>
</dbReference>
<name>A0A511WQR6_9BACI</name>
<accession>A0A511WQR6</accession>
<reference evidence="1 2" key="1">
    <citation type="submission" date="2019-07" db="EMBL/GenBank/DDBJ databases">
        <title>Whole genome shotgun sequence of Halobacillus faecis NBRC 103569.</title>
        <authorList>
            <person name="Hosoyama A."/>
            <person name="Uohara A."/>
            <person name="Ohji S."/>
            <person name="Ichikawa N."/>
        </authorList>
    </citation>
    <scope>NUCLEOTIDE SEQUENCE [LARGE SCALE GENOMIC DNA]</scope>
    <source>
        <strain evidence="1 2">NBRC 103569</strain>
    </source>
</reference>
<evidence type="ECO:0000313" key="2">
    <source>
        <dbReference type="Proteomes" id="UP000321886"/>
    </source>
</evidence>
<dbReference type="EMBL" id="BJYD01000006">
    <property type="protein sequence ID" value="GEN52618.1"/>
    <property type="molecule type" value="Genomic_DNA"/>
</dbReference>
<comment type="caution">
    <text evidence="1">The sequence shown here is derived from an EMBL/GenBank/DDBJ whole genome shotgun (WGS) entry which is preliminary data.</text>
</comment>